<reference evidence="1 2" key="2">
    <citation type="journal article" date="2022" name="Mol. Ecol. Resour.">
        <title>The genomes of chicory, endive, great burdock and yacon provide insights into Asteraceae paleo-polyploidization history and plant inulin production.</title>
        <authorList>
            <person name="Fan W."/>
            <person name="Wang S."/>
            <person name="Wang H."/>
            <person name="Wang A."/>
            <person name="Jiang F."/>
            <person name="Liu H."/>
            <person name="Zhao H."/>
            <person name="Xu D."/>
            <person name="Zhang Y."/>
        </authorList>
    </citation>
    <scope>NUCLEOTIDE SEQUENCE [LARGE SCALE GENOMIC DNA]</scope>
    <source>
        <strain evidence="2">cv. Punajuju</strain>
        <tissue evidence="1">Leaves</tissue>
    </source>
</reference>
<organism evidence="1 2">
    <name type="scientific">Cichorium intybus</name>
    <name type="common">Chicory</name>
    <dbReference type="NCBI Taxonomy" id="13427"/>
    <lineage>
        <taxon>Eukaryota</taxon>
        <taxon>Viridiplantae</taxon>
        <taxon>Streptophyta</taxon>
        <taxon>Embryophyta</taxon>
        <taxon>Tracheophyta</taxon>
        <taxon>Spermatophyta</taxon>
        <taxon>Magnoliopsida</taxon>
        <taxon>eudicotyledons</taxon>
        <taxon>Gunneridae</taxon>
        <taxon>Pentapetalae</taxon>
        <taxon>asterids</taxon>
        <taxon>campanulids</taxon>
        <taxon>Asterales</taxon>
        <taxon>Asteraceae</taxon>
        <taxon>Cichorioideae</taxon>
        <taxon>Cichorieae</taxon>
        <taxon>Cichoriinae</taxon>
        <taxon>Cichorium</taxon>
    </lineage>
</organism>
<gene>
    <name evidence="1" type="ORF">L2E82_32740</name>
</gene>
<comment type="caution">
    <text evidence="1">The sequence shown here is derived from an EMBL/GenBank/DDBJ whole genome shotgun (WGS) entry which is preliminary data.</text>
</comment>
<protein>
    <submittedName>
        <fullName evidence="1">Uncharacterized protein</fullName>
    </submittedName>
</protein>
<evidence type="ECO:0000313" key="1">
    <source>
        <dbReference type="EMBL" id="KAI3721722.1"/>
    </source>
</evidence>
<reference evidence="2" key="1">
    <citation type="journal article" date="2022" name="Mol. Ecol. Resour.">
        <title>The genomes of chicory, endive, great burdock and yacon provide insights into Asteraceae palaeo-polyploidization history and plant inulin production.</title>
        <authorList>
            <person name="Fan W."/>
            <person name="Wang S."/>
            <person name="Wang H."/>
            <person name="Wang A."/>
            <person name="Jiang F."/>
            <person name="Liu H."/>
            <person name="Zhao H."/>
            <person name="Xu D."/>
            <person name="Zhang Y."/>
        </authorList>
    </citation>
    <scope>NUCLEOTIDE SEQUENCE [LARGE SCALE GENOMIC DNA]</scope>
    <source>
        <strain evidence="2">cv. Punajuju</strain>
    </source>
</reference>
<name>A0ACB9BI02_CICIN</name>
<dbReference type="EMBL" id="CM042014">
    <property type="protein sequence ID" value="KAI3721722.1"/>
    <property type="molecule type" value="Genomic_DNA"/>
</dbReference>
<accession>A0ACB9BI02</accession>
<evidence type="ECO:0000313" key="2">
    <source>
        <dbReference type="Proteomes" id="UP001055811"/>
    </source>
</evidence>
<dbReference type="Proteomes" id="UP001055811">
    <property type="component" value="Linkage Group LG06"/>
</dbReference>
<keyword evidence="2" id="KW-1185">Reference proteome</keyword>
<sequence>MDAVEPRYNEKPAGSGDYIFMVGFVLLVLLVLAFTYAFHNCRRSRSAPPPSISFVNTSYDDAYNQHHIRFSPGIDDDVLVTFPSFVYSEATMPHKGDTTADTNGSGCSICLADYKPTDVVRLLPECGHFFHVKCIDTWLKAHPTCPVCRNSPLAGTVPLPVQGR</sequence>
<proteinExistence type="predicted"/>